<proteinExistence type="predicted"/>
<dbReference type="AlphaFoldDB" id="A0A0E9Q0W6"/>
<name>A0A0E9Q0W6_ANGAN</name>
<sequence>MHLSQTLLWHEMGGGAIYKKFCNV</sequence>
<reference evidence="1" key="1">
    <citation type="submission" date="2014-11" db="EMBL/GenBank/DDBJ databases">
        <authorList>
            <person name="Amaro Gonzalez C."/>
        </authorList>
    </citation>
    <scope>NUCLEOTIDE SEQUENCE</scope>
</reference>
<accession>A0A0E9Q0W6</accession>
<evidence type="ECO:0000313" key="1">
    <source>
        <dbReference type="EMBL" id="JAH10531.1"/>
    </source>
</evidence>
<reference evidence="1" key="2">
    <citation type="journal article" date="2015" name="Fish Shellfish Immunol.">
        <title>Early steps in the European eel (Anguilla anguilla)-Vibrio vulnificus interaction in the gills: Role of the RtxA13 toxin.</title>
        <authorList>
            <person name="Callol A."/>
            <person name="Pajuelo D."/>
            <person name="Ebbesson L."/>
            <person name="Teles M."/>
            <person name="MacKenzie S."/>
            <person name="Amaro C."/>
        </authorList>
    </citation>
    <scope>NUCLEOTIDE SEQUENCE</scope>
</reference>
<protein>
    <submittedName>
        <fullName evidence="1">Uncharacterized protein</fullName>
    </submittedName>
</protein>
<organism evidence="1">
    <name type="scientific">Anguilla anguilla</name>
    <name type="common">European freshwater eel</name>
    <name type="synonym">Muraena anguilla</name>
    <dbReference type="NCBI Taxonomy" id="7936"/>
    <lineage>
        <taxon>Eukaryota</taxon>
        <taxon>Metazoa</taxon>
        <taxon>Chordata</taxon>
        <taxon>Craniata</taxon>
        <taxon>Vertebrata</taxon>
        <taxon>Euteleostomi</taxon>
        <taxon>Actinopterygii</taxon>
        <taxon>Neopterygii</taxon>
        <taxon>Teleostei</taxon>
        <taxon>Anguilliformes</taxon>
        <taxon>Anguillidae</taxon>
        <taxon>Anguilla</taxon>
    </lineage>
</organism>
<dbReference type="EMBL" id="GBXM01098046">
    <property type="protein sequence ID" value="JAH10531.1"/>
    <property type="molecule type" value="Transcribed_RNA"/>
</dbReference>